<dbReference type="InterPro" id="IPR052529">
    <property type="entry name" value="Bact_Transport_Assoc"/>
</dbReference>
<accession>A0A9X3NEP1</accession>
<feature type="transmembrane region" description="Helical" evidence="1">
    <location>
        <begin position="190"/>
        <end position="210"/>
    </location>
</feature>
<proteinExistence type="predicted"/>
<evidence type="ECO:0000313" key="4">
    <source>
        <dbReference type="Proteomes" id="UP001147653"/>
    </source>
</evidence>
<gene>
    <name evidence="3" type="ORF">OJ997_33830</name>
</gene>
<feature type="transmembrane region" description="Helical" evidence="1">
    <location>
        <begin position="222"/>
        <end position="244"/>
    </location>
</feature>
<sequence>MNGATALSERALGPDLARGLMLWFIALANSQLFLEAAALGSFPHTLGWLDQATMWVLTTFVNAHAYPLFGFLFGYGVTQVARRHAERGRRRVRRLLWRRAGALLLIGSVHTVLLFSGDVLAGYGVTLLVGAFVVFWRDGWVIGWAIFFFLLVTAGIGAVSVEDVEAGVYAADVPGDIETLLTERLITLPLNLIAGPFMATCPFLLGLWAGRRRLLERTGRGLKAVAVSGIAIGVVGAQPLALMWIGVLPSESDGWYGLATTLDVAAGVIGGVGYAAAFALLAPRLRQGRVVRALTATGQRSMTCYLAQSVVWTLVFTPFLLGLHDELSLTATALLATATWLATVALASWMARTGRRGPFEVLLRRATYGRASLAPWRASSVGSS</sequence>
<dbReference type="Proteomes" id="UP001147653">
    <property type="component" value="Unassembled WGS sequence"/>
</dbReference>
<keyword evidence="1" id="KW-1133">Transmembrane helix</keyword>
<keyword evidence="1" id="KW-0472">Membrane</keyword>
<dbReference type="AlphaFoldDB" id="A0A9X3NEP1"/>
<dbReference type="Pfam" id="PF04235">
    <property type="entry name" value="DUF418"/>
    <property type="match status" value="1"/>
</dbReference>
<feature type="transmembrane region" description="Helical" evidence="1">
    <location>
        <begin position="303"/>
        <end position="321"/>
    </location>
</feature>
<evidence type="ECO:0000259" key="2">
    <source>
        <dbReference type="Pfam" id="PF04235"/>
    </source>
</evidence>
<feature type="domain" description="DUF418" evidence="2">
    <location>
        <begin position="211"/>
        <end position="369"/>
    </location>
</feature>
<organism evidence="3 4">
    <name type="scientific">Solirubrobacter phytolaccae</name>
    <dbReference type="NCBI Taxonomy" id="1404360"/>
    <lineage>
        <taxon>Bacteria</taxon>
        <taxon>Bacillati</taxon>
        <taxon>Actinomycetota</taxon>
        <taxon>Thermoleophilia</taxon>
        <taxon>Solirubrobacterales</taxon>
        <taxon>Solirubrobacteraceae</taxon>
        <taxon>Solirubrobacter</taxon>
    </lineage>
</organism>
<feature type="transmembrane region" description="Helical" evidence="1">
    <location>
        <begin position="264"/>
        <end position="282"/>
    </location>
</feature>
<keyword evidence="1" id="KW-0812">Transmembrane</keyword>
<evidence type="ECO:0000313" key="3">
    <source>
        <dbReference type="EMBL" id="MDA0185335.1"/>
    </source>
</evidence>
<protein>
    <submittedName>
        <fullName evidence="3">DUF418 domain-containing protein</fullName>
    </submittedName>
</protein>
<feature type="transmembrane region" description="Helical" evidence="1">
    <location>
        <begin position="120"/>
        <end position="136"/>
    </location>
</feature>
<feature type="transmembrane region" description="Helical" evidence="1">
    <location>
        <begin position="54"/>
        <end position="75"/>
    </location>
</feature>
<feature type="transmembrane region" description="Helical" evidence="1">
    <location>
        <begin position="327"/>
        <end position="349"/>
    </location>
</feature>
<reference evidence="3" key="1">
    <citation type="submission" date="2022-10" db="EMBL/GenBank/DDBJ databases">
        <title>The WGS of Solirubrobacter phytolaccae KCTC 29190.</title>
        <authorList>
            <person name="Jiang Z."/>
        </authorList>
    </citation>
    <scope>NUCLEOTIDE SEQUENCE</scope>
    <source>
        <strain evidence="3">KCTC 29190</strain>
    </source>
</reference>
<dbReference type="RefSeq" id="WP_270029833.1">
    <property type="nucleotide sequence ID" value="NZ_JAPDDP010000108.1"/>
</dbReference>
<feature type="transmembrane region" description="Helical" evidence="1">
    <location>
        <begin position="96"/>
        <end position="114"/>
    </location>
</feature>
<evidence type="ECO:0000256" key="1">
    <source>
        <dbReference type="SAM" id="Phobius"/>
    </source>
</evidence>
<dbReference type="PANTHER" id="PTHR30590:SF2">
    <property type="entry name" value="INNER MEMBRANE PROTEIN"/>
    <property type="match status" value="1"/>
</dbReference>
<feature type="transmembrane region" description="Helical" evidence="1">
    <location>
        <begin position="141"/>
        <end position="161"/>
    </location>
</feature>
<name>A0A9X3NEP1_9ACTN</name>
<keyword evidence="4" id="KW-1185">Reference proteome</keyword>
<feature type="transmembrane region" description="Helical" evidence="1">
    <location>
        <begin position="20"/>
        <end position="42"/>
    </location>
</feature>
<comment type="caution">
    <text evidence="3">The sequence shown here is derived from an EMBL/GenBank/DDBJ whole genome shotgun (WGS) entry which is preliminary data.</text>
</comment>
<dbReference type="PANTHER" id="PTHR30590">
    <property type="entry name" value="INNER MEMBRANE PROTEIN"/>
    <property type="match status" value="1"/>
</dbReference>
<dbReference type="InterPro" id="IPR007349">
    <property type="entry name" value="DUF418"/>
</dbReference>
<dbReference type="EMBL" id="JAPDDP010000108">
    <property type="protein sequence ID" value="MDA0185335.1"/>
    <property type="molecule type" value="Genomic_DNA"/>
</dbReference>